<dbReference type="Proteomes" id="UP000095283">
    <property type="component" value="Unplaced"/>
</dbReference>
<dbReference type="InterPro" id="IPR018888">
    <property type="entry name" value="UPF0561"/>
</dbReference>
<comment type="similarity">
    <text evidence="1">Belongs to the UPF0561 family.</text>
</comment>
<dbReference type="PANTHER" id="PTHR34256">
    <property type="entry name" value="UPF0561 PROTEIN C2ORF68"/>
    <property type="match status" value="1"/>
</dbReference>
<dbReference type="AlphaFoldDB" id="A0A1I7X3W9"/>
<reference evidence="4" key="1">
    <citation type="submission" date="2016-11" db="UniProtKB">
        <authorList>
            <consortium name="WormBaseParasite"/>
        </authorList>
    </citation>
    <scope>IDENTIFICATION</scope>
</reference>
<protein>
    <submittedName>
        <fullName evidence="4">Myristylated tegument protein CIRC</fullName>
    </submittedName>
</protein>
<evidence type="ECO:0000256" key="2">
    <source>
        <dbReference type="SAM" id="MobiDB-lite"/>
    </source>
</evidence>
<feature type="compositionally biased region" description="Acidic residues" evidence="2">
    <location>
        <begin position="336"/>
        <end position="347"/>
    </location>
</feature>
<dbReference type="PANTHER" id="PTHR34256:SF1">
    <property type="entry name" value="UPF0561 PROTEIN C2ORF68"/>
    <property type="match status" value="1"/>
</dbReference>
<evidence type="ECO:0000313" key="3">
    <source>
        <dbReference type="Proteomes" id="UP000095283"/>
    </source>
</evidence>
<dbReference type="WBParaSite" id="Hba_12223">
    <property type="protein sequence ID" value="Hba_12223"/>
    <property type="gene ID" value="Hba_12223"/>
</dbReference>
<evidence type="ECO:0000256" key="1">
    <source>
        <dbReference type="ARBA" id="ARBA00006905"/>
    </source>
</evidence>
<keyword evidence="3" id="KW-1185">Reference proteome</keyword>
<organism evidence="3 4">
    <name type="scientific">Heterorhabditis bacteriophora</name>
    <name type="common">Entomopathogenic nematode worm</name>
    <dbReference type="NCBI Taxonomy" id="37862"/>
    <lineage>
        <taxon>Eukaryota</taxon>
        <taxon>Metazoa</taxon>
        <taxon>Ecdysozoa</taxon>
        <taxon>Nematoda</taxon>
        <taxon>Chromadorea</taxon>
        <taxon>Rhabditida</taxon>
        <taxon>Rhabditina</taxon>
        <taxon>Rhabditomorpha</taxon>
        <taxon>Strongyloidea</taxon>
        <taxon>Heterorhabditidae</taxon>
        <taxon>Heterorhabditis</taxon>
    </lineage>
</organism>
<feature type="region of interest" description="Disordered" evidence="2">
    <location>
        <begin position="323"/>
        <end position="347"/>
    </location>
</feature>
<proteinExistence type="inferred from homology"/>
<accession>A0A1I7X3W9</accession>
<sequence>MSPTYRPYLGIKPGDRREREMLVKSLVALATEKMLLKTSGKTFLRGIDFMYAAGLAPERLSVMMTASGKYVLQFHSKCDIRPFAANYPSFSRVLRGIVHVRAWRIKSIEFVNVAFEMKDVDNLERAIDKLGVELVLLRNCTYPGVRRGEEAIRFLNALNRKKQAVVCEYGDDRLKHRISRRYCQHNQRERNSNPPVQLLGHNPPPAPLMQHAAQALARAVQGQLNQAQVVVNVRYVEGQHRGEPLILRRQGNVFVPVPHQAMAANVDGRPAIAIVEGGAPFMEENLDHIDGVEAVPVRNGVLVEDHAADELEQDMELDEADVDRPPQFYPVRDEPIEADEGGESTDDEEWSLWACGLHMPAVVAPIRAYPSEKNNQYNKRYLT</sequence>
<evidence type="ECO:0000313" key="4">
    <source>
        <dbReference type="WBParaSite" id="Hba_12223"/>
    </source>
</evidence>
<name>A0A1I7X3W9_HETBA</name>